<dbReference type="GO" id="GO:0009252">
    <property type="term" value="P:peptidoglycan biosynthetic process"/>
    <property type="evidence" value="ECO:0007669"/>
    <property type="project" value="UniProtKB-KW"/>
</dbReference>
<dbReference type="GO" id="GO:0006508">
    <property type="term" value="P:proteolysis"/>
    <property type="evidence" value="ECO:0007669"/>
    <property type="project" value="UniProtKB-KW"/>
</dbReference>
<dbReference type="PANTHER" id="PTHR32282:SF33">
    <property type="entry name" value="PEPTIDOGLYCAN GLYCOSYLTRANSFERASE"/>
    <property type="match status" value="1"/>
</dbReference>
<evidence type="ECO:0000256" key="21">
    <source>
        <dbReference type="SAM" id="Phobius"/>
    </source>
</evidence>
<dbReference type="Gene3D" id="1.10.3810.10">
    <property type="entry name" value="Biosynthetic peptidoglycan transglycosylase-like"/>
    <property type="match status" value="1"/>
</dbReference>
<evidence type="ECO:0000256" key="16">
    <source>
        <dbReference type="ARBA" id="ARBA00023316"/>
    </source>
</evidence>
<keyword evidence="7" id="KW-0328">Glycosyltransferase</keyword>
<gene>
    <name evidence="24" type="ORF">G3M56_013510</name>
</gene>
<dbReference type="InterPro" id="IPR036950">
    <property type="entry name" value="PBP_transglycosylase"/>
</dbReference>
<dbReference type="GO" id="GO:0008955">
    <property type="term" value="F:peptidoglycan glycosyltransferase activity"/>
    <property type="evidence" value="ECO:0007669"/>
    <property type="project" value="UniProtKB-EC"/>
</dbReference>
<evidence type="ECO:0000256" key="6">
    <source>
        <dbReference type="ARBA" id="ARBA00022670"/>
    </source>
</evidence>
<feature type="region of interest" description="Disordered" evidence="20">
    <location>
        <begin position="770"/>
        <end position="818"/>
    </location>
</feature>
<keyword evidence="9 21" id="KW-0812">Transmembrane</keyword>
<evidence type="ECO:0000256" key="8">
    <source>
        <dbReference type="ARBA" id="ARBA00022679"/>
    </source>
</evidence>
<dbReference type="FunFam" id="1.10.3810.10:FF:000003">
    <property type="entry name" value="Penicillin-binding protein 1a"/>
    <property type="match status" value="1"/>
</dbReference>
<feature type="domain" description="Penicillin-binding protein transpeptidase" evidence="22">
    <location>
        <begin position="364"/>
        <end position="615"/>
    </location>
</feature>
<evidence type="ECO:0000313" key="25">
    <source>
        <dbReference type="Proteomes" id="UP000475117"/>
    </source>
</evidence>
<feature type="domain" description="Glycosyl transferase family 51" evidence="23">
    <location>
        <begin position="82"/>
        <end position="249"/>
    </location>
</feature>
<dbReference type="RefSeq" id="WP_164364695.1">
    <property type="nucleotide sequence ID" value="NZ_CP066776.1"/>
</dbReference>
<dbReference type="GO" id="GO:0030288">
    <property type="term" value="C:outer membrane-bounded periplasmic space"/>
    <property type="evidence" value="ECO:0007669"/>
    <property type="project" value="TreeGrafter"/>
</dbReference>
<dbReference type="Pfam" id="PF00912">
    <property type="entry name" value="Transgly"/>
    <property type="match status" value="1"/>
</dbReference>
<evidence type="ECO:0000256" key="3">
    <source>
        <dbReference type="ARBA" id="ARBA00007090"/>
    </source>
</evidence>
<dbReference type="InterPro" id="IPR023346">
    <property type="entry name" value="Lysozyme-like_dom_sf"/>
</dbReference>
<dbReference type="Gene3D" id="3.40.710.10">
    <property type="entry name" value="DD-peptidase/beta-lactamase superfamily"/>
    <property type="match status" value="1"/>
</dbReference>
<evidence type="ECO:0000256" key="15">
    <source>
        <dbReference type="ARBA" id="ARBA00023268"/>
    </source>
</evidence>
<keyword evidence="8" id="KW-0808">Transferase</keyword>
<evidence type="ECO:0000256" key="1">
    <source>
        <dbReference type="ARBA" id="ARBA00004370"/>
    </source>
</evidence>
<feature type="compositionally biased region" description="Basic and acidic residues" evidence="20">
    <location>
        <begin position="771"/>
        <end position="784"/>
    </location>
</feature>
<evidence type="ECO:0000256" key="12">
    <source>
        <dbReference type="ARBA" id="ARBA00022984"/>
    </source>
</evidence>
<keyword evidence="15" id="KW-0511">Multifunctional enzyme</keyword>
<keyword evidence="12" id="KW-0573">Peptidoglycan synthesis</keyword>
<evidence type="ECO:0000256" key="19">
    <source>
        <dbReference type="ARBA" id="ARBA00060592"/>
    </source>
</evidence>
<evidence type="ECO:0000256" key="14">
    <source>
        <dbReference type="ARBA" id="ARBA00023136"/>
    </source>
</evidence>
<name>A0A6B3LC76_9BACT</name>
<dbReference type="PANTHER" id="PTHR32282">
    <property type="entry name" value="BINDING PROTEIN TRANSPEPTIDASE, PUTATIVE-RELATED"/>
    <property type="match status" value="1"/>
</dbReference>
<keyword evidence="6" id="KW-0645">Protease</keyword>
<evidence type="ECO:0000256" key="10">
    <source>
        <dbReference type="ARBA" id="ARBA00022801"/>
    </source>
</evidence>
<organism evidence="24 25">
    <name type="scientific">Sulfuriroseicoccus oceanibius</name>
    <dbReference type="NCBI Taxonomy" id="2707525"/>
    <lineage>
        <taxon>Bacteria</taxon>
        <taxon>Pseudomonadati</taxon>
        <taxon>Verrucomicrobiota</taxon>
        <taxon>Verrucomicrobiia</taxon>
        <taxon>Verrucomicrobiales</taxon>
        <taxon>Verrucomicrobiaceae</taxon>
        <taxon>Sulfuriroseicoccus</taxon>
    </lineage>
</organism>
<evidence type="ECO:0000259" key="23">
    <source>
        <dbReference type="Pfam" id="PF00912"/>
    </source>
</evidence>
<dbReference type="InterPro" id="IPR001460">
    <property type="entry name" value="PCN-bd_Tpept"/>
</dbReference>
<dbReference type="InterPro" id="IPR001264">
    <property type="entry name" value="Glyco_trans_51"/>
</dbReference>
<dbReference type="EMBL" id="CP066776">
    <property type="protein sequence ID" value="QQL44875.1"/>
    <property type="molecule type" value="Genomic_DNA"/>
</dbReference>
<reference evidence="24 25" key="1">
    <citation type="submission" date="2020-12" db="EMBL/GenBank/DDBJ databases">
        <title>Sulforoseuscoccus oceanibium gen. nov., sp. nov., a representative of the phylum Verrucomicrobia with special cytoplasmic membrane, and proposal of Sulforoseuscoccusaceae fam. nov.</title>
        <authorList>
            <person name="Xi F."/>
        </authorList>
    </citation>
    <scope>NUCLEOTIDE SEQUENCE [LARGE SCALE GENOMIC DNA]</scope>
    <source>
        <strain evidence="24 25">T37</strain>
    </source>
</reference>
<comment type="similarity">
    <text evidence="4">In the N-terminal section; belongs to the glycosyltransferase 51 family.</text>
</comment>
<dbReference type="GO" id="GO:0004180">
    <property type="term" value="F:carboxypeptidase activity"/>
    <property type="evidence" value="ECO:0007669"/>
    <property type="project" value="UniProtKB-KW"/>
</dbReference>
<dbReference type="GO" id="GO:0008360">
    <property type="term" value="P:regulation of cell shape"/>
    <property type="evidence" value="ECO:0007669"/>
    <property type="project" value="UniProtKB-KW"/>
</dbReference>
<evidence type="ECO:0000256" key="13">
    <source>
        <dbReference type="ARBA" id="ARBA00022989"/>
    </source>
</evidence>
<dbReference type="GO" id="GO:0008658">
    <property type="term" value="F:penicillin binding"/>
    <property type="evidence" value="ECO:0007669"/>
    <property type="project" value="InterPro"/>
</dbReference>
<feature type="transmembrane region" description="Helical" evidence="21">
    <location>
        <begin position="21"/>
        <end position="45"/>
    </location>
</feature>
<evidence type="ECO:0000256" key="4">
    <source>
        <dbReference type="ARBA" id="ARBA00007739"/>
    </source>
</evidence>
<dbReference type="SUPFAM" id="SSF53955">
    <property type="entry name" value="Lysozyme-like"/>
    <property type="match status" value="1"/>
</dbReference>
<accession>A0A6B3LC76</accession>
<dbReference type="InterPro" id="IPR050396">
    <property type="entry name" value="Glycosyltr_51/Transpeptidase"/>
</dbReference>
<keyword evidence="5" id="KW-0121">Carboxypeptidase</keyword>
<comment type="subcellular location">
    <subcellularLocation>
        <location evidence="1">Membrane</location>
    </subcellularLocation>
</comment>
<dbReference type="SUPFAM" id="SSF56601">
    <property type="entry name" value="beta-lactamase/transpeptidase-like"/>
    <property type="match status" value="1"/>
</dbReference>
<evidence type="ECO:0000256" key="2">
    <source>
        <dbReference type="ARBA" id="ARBA00004752"/>
    </source>
</evidence>
<comment type="catalytic activity">
    <reaction evidence="18">
        <text>[GlcNAc-(1-&gt;4)-Mur2Ac(oyl-L-Ala-gamma-D-Glu-L-Lys-D-Ala-D-Ala)](n)-di-trans,octa-cis-undecaprenyl diphosphate + beta-D-GlcNAc-(1-&gt;4)-Mur2Ac(oyl-L-Ala-gamma-D-Glu-L-Lys-D-Ala-D-Ala)-di-trans,octa-cis-undecaprenyl diphosphate = [GlcNAc-(1-&gt;4)-Mur2Ac(oyl-L-Ala-gamma-D-Glu-L-Lys-D-Ala-D-Ala)](n+1)-di-trans,octa-cis-undecaprenyl diphosphate + di-trans,octa-cis-undecaprenyl diphosphate + H(+)</text>
        <dbReference type="Rhea" id="RHEA:23708"/>
        <dbReference type="Rhea" id="RHEA-COMP:9602"/>
        <dbReference type="Rhea" id="RHEA-COMP:9603"/>
        <dbReference type="ChEBI" id="CHEBI:15378"/>
        <dbReference type="ChEBI" id="CHEBI:58405"/>
        <dbReference type="ChEBI" id="CHEBI:60033"/>
        <dbReference type="ChEBI" id="CHEBI:78435"/>
        <dbReference type="EC" id="2.4.99.28"/>
    </reaction>
</comment>
<evidence type="ECO:0000259" key="22">
    <source>
        <dbReference type="Pfam" id="PF00905"/>
    </source>
</evidence>
<dbReference type="EC" id="2.4.99.28" evidence="17"/>
<evidence type="ECO:0000256" key="9">
    <source>
        <dbReference type="ARBA" id="ARBA00022692"/>
    </source>
</evidence>
<protein>
    <recommendedName>
        <fullName evidence="17">peptidoglycan glycosyltransferase</fullName>
        <ecNumber evidence="17">2.4.99.28</ecNumber>
    </recommendedName>
</protein>
<dbReference type="Pfam" id="PF00905">
    <property type="entry name" value="Transpeptidase"/>
    <property type="match status" value="1"/>
</dbReference>
<dbReference type="Proteomes" id="UP000475117">
    <property type="component" value="Chromosome"/>
</dbReference>
<dbReference type="KEGG" id="soa:G3M56_013510"/>
<sequence length="818" mass="91232">MPRKRDKSQLSLFHVPIYKRVWFKRLVGALILLGVLGALGTLIFLKPYYDRAQEFDLDEIDNVDLASVIYDRRGVEVGLIFADENREHIEIDDLPYHLVQALVAAEDSRFYEHRGVDFMGIARAAILNFKAGATTQGASTITQQLARNAFDLRERSIERKLVEAFLASRIEDEFTKSEILELYFNRVYFGPRAYGIRAASRRYFSKEPADLTIDEAALLCGLVKAPNRLSPLRNPEGAIGTRNNVLRRMAVEGMISEDEAKALQEKPLTLNPELANTSHPYPYIEVRKQLESVLTPEQLATGGFKIYTTLDTKLQEVAEQSLIKRLAEVEARRGYPHQTFAQYQAAENRAQLTGGEVEREYLQGATLVIDNQSGGILAMVGGRNYADNKFNIALWARRRAGTGFLPFIYGAAFERGMFPGTEVDDEPIDNKRVMVGDVVGILGEWGAESEEVFYEEKIPARRALVNSKIAASVRIGEEVGLKNVVDFARRAGVDVPKEMENFPSTFVGQTETTLAEYCRAYSFMAHGGKGPNQLHLVTRVLDRNGEEIYRRFDEDTSVEVTDPVTAFQLHSCLKESLSQGTAAKATTRYGLKEMDAGGQTSTAYGFTDNWFIGYNSRITCGVWAGLNRPQSIYEGAFSSDTILPVWVDVMNASVESYPPTPIFPPAEAMRVEICRTSGKRATDYCYEDVGMLEGTDSRLVRTTYFEYVREGTDPGGLCDVHERDPDLQPDNLQLQPGEAAAPTVTSRSVIPLAPVLTGLDPYSSVQSIVQEPEKAPEKEPEVRRATVVRPVQVGGQTDDDPPFRVRLKGPGELTFEDE</sequence>
<dbReference type="GO" id="GO:0016020">
    <property type="term" value="C:membrane"/>
    <property type="evidence" value="ECO:0007669"/>
    <property type="project" value="UniProtKB-SubCell"/>
</dbReference>
<evidence type="ECO:0000256" key="5">
    <source>
        <dbReference type="ARBA" id="ARBA00022645"/>
    </source>
</evidence>
<keyword evidence="11" id="KW-0133">Cell shape</keyword>
<evidence type="ECO:0000256" key="11">
    <source>
        <dbReference type="ARBA" id="ARBA00022960"/>
    </source>
</evidence>
<proteinExistence type="inferred from homology"/>
<evidence type="ECO:0000256" key="7">
    <source>
        <dbReference type="ARBA" id="ARBA00022676"/>
    </source>
</evidence>
<evidence type="ECO:0000313" key="24">
    <source>
        <dbReference type="EMBL" id="QQL44875.1"/>
    </source>
</evidence>
<evidence type="ECO:0000256" key="20">
    <source>
        <dbReference type="SAM" id="MobiDB-lite"/>
    </source>
</evidence>
<comment type="pathway">
    <text evidence="19">Glycan biosynthesis.</text>
</comment>
<comment type="similarity">
    <text evidence="3">In the C-terminal section; belongs to the transpeptidase family.</text>
</comment>
<keyword evidence="25" id="KW-1185">Reference proteome</keyword>
<keyword evidence="14 21" id="KW-0472">Membrane</keyword>
<comment type="pathway">
    <text evidence="2">Cell wall biogenesis; peptidoglycan biosynthesis.</text>
</comment>
<dbReference type="GO" id="GO:0071555">
    <property type="term" value="P:cell wall organization"/>
    <property type="evidence" value="ECO:0007669"/>
    <property type="project" value="UniProtKB-KW"/>
</dbReference>
<keyword evidence="10" id="KW-0378">Hydrolase</keyword>
<dbReference type="InterPro" id="IPR012338">
    <property type="entry name" value="Beta-lactam/transpept-like"/>
</dbReference>
<evidence type="ECO:0000256" key="18">
    <source>
        <dbReference type="ARBA" id="ARBA00049902"/>
    </source>
</evidence>
<keyword evidence="13 21" id="KW-1133">Transmembrane helix</keyword>
<keyword evidence="16" id="KW-0961">Cell wall biogenesis/degradation</keyword>
<dbReference type="AlphaFoldDB" id="A0A6B3LC76"/>
<evidence type="ECO:0000256" key="17">
    <source>
        <dbReference type="ARBA" id="ARBA00044770"/>
    </source>
</evidence>